<gene>
    <name evidence="2" type="ORF">ERS852558_03477</name>
</gene>
<evidence type="ECO:0000313" key="3">
    <source>
        <dbReference type="Proteomes" id="UP000095725"/>
    </source>
</evidence>
<evidence type="ECO:0000313" key="2">
    <source>
        <dbReference type="EMBL" id="CUQ45765.1"/>
    </source>
</evidence>
<accession>A0A174WNP2</accession>
<organism evidence="2 3">
    <name type="scientific">Bacteroides caccae</name>
    <dbReference type="NCBI Taxonomy" id="47678"/>
    <lineage>
        <taxon>Bacteria</taxon>
        <taxon>Pseudomonadati</taxon>
        <taxon>Bacteroidota</taxon>
        <taxon>Bacteroidia</taxon>
        <taxon>Bacteroidales</taxon>
        <taxon>Bacteroidaceae</taxon>
        <taxon>Bacteroides</taxon>
    </lineage>
</organism>
<feature type="domain" description="HTH cro/C1-type" evidence="1">
    <location>
        <begin position="10"/>
        <end position="64"/>
    </location>
</feature>
<dbReference type="CDD" id="cd00093">
    <property type="entry name" value="HTH_XRE"/>
    <property type="match status" value="1"/>
</dbReference>
<dbReference type="PROSITE" id="PS50943">
    <property type="entry name" value="HTH_CROC1"/>
    <property type="match status" value="1"/>
</dbReference>
<dbReference type="Gene3D" id="1.10.260.40">
    <property type="entry name" value="lambda repressor-like DNA-binding domains"/>
    <property type="match status" value="1"/>
</dbReference>
<dbReference type="Pfam" id="PF01381">
    <property type="entry name" value="HTH_3"/>
    <property type="match status" value="1"/>
</dbReference>
<dbReference type="InterPro" id="IPR001387">
    <property type="entry name" value="Cro/C1-type_HTH"/>
</dbReference>
<evidence type="ECO:0000259" key="1">
    <source>
        <dbReference type="PROSITE" id="PS50943"/>
    </source>
</evidence>
<dbReference type="GO" id="GO:0003677">
    <property type="term" value="F:DNA binding"/>
    <property type="evidence" value="ECO:0007669"/>
    <property type="project" value="InterPro"/>
</dbReference>
<dbReference type="InterPro" id="IPR010982">
    <property type="entry name" value="Lambda_DNA-bd_dom_sf"/>
</dbReference>
<sequence length="103" mass="11970">MITDSFGERVRKLREQADMPLRKLAALLDIDQSTLSKIERGERKPNTELIEKLSAIFSIDKKELQISFISDKVAYEVLSEEYSQEILKLAEEKVEYLKAHKNK</sequence>
<name>A0A174WNP2_9BACE</name>
<dbReference type="RefSeq" id="WP_005805154.1">
    <property type="nucleotide sequence ID" value="NZ_CAXYLJ010000027.1"/>
</dbReference>
<dbReference type="SUPFAM" id="SSF47413">
    <property type="entry name" value="lambda repressor-like DNA-binding domains"/>
    <property type="match status" value="1"/>
</dbReference>
<dbReference type="SMART" id="SM00530">
    <property type="entry name" value="HTH_XRE"/>
    <property type="match status" value="1"/>
</dbReference>
<dbReference type="AlphaFoldDB" id="A0A174WNP2"/>
<protein>
    <submittedName>
        <fullName evidence="2">Helix-turn-helix</fullName>
    </submittedName>
</protein>
<dbReference type="EMBL" id="CZBL01000016">
    <property type="protein sequence ID" value="CUQ45765.1"/>
    <property type="molecule type" value="Genomic_DNA"/>
</dbReference>
<proteinExistence type="predicted"/>
<dbReference type="Proteomes" id="UP000095725">
    <property type="component" value="Unassembled WGS sequence"/>
</dbReference>
<reference evidence="2 3" key="1">
    <citation type="submission" date="2015-09" db="EMBL/GenBank/DDBJ databases">
        <authorList>
            <consortium name="Pathogen Informatics"/>
        </authorList>
    </citation>
    <scope>NUCLEOTIDE SEQUENCE [LARGE SCALE GENOMIC DNA]</scope>
    <source>
        <strain evidence="2 3">2789STDY5834946</strain>
    </source>
</reference>